<dbReference type="RefSeq" id="WP_144773737.1">
    <property type="nucleotide sequence ID" value="NZ_RXIR01000030.1"/>
</dbReference>
<dbReference type="SUPFAM" id="SSF52540">
    <property type="entry name" value="P-loop containing nucleoside triphosphate hydrolases"/>
    <property type="match status" value="1"/>
</dbReference>
<feature type="domain" description="DUF3631" evidence="1">
    <location>
        <begin position="250"/>
        <end position="395"/>
    </location>
</feature>
<name>A0A6C1TYF0_9CORY</name>
<accession>A0A6C1TYF0</accession>
<dbReference type="InterPro" id="IPR027417">
    <property type="entry name" value="P-loop_NTPase"/>
</dbReference>
<sequence length="407" mass="45064">MYELANIIDVLDPTSGEAVLNVTEQWLGTYIKTAHRDDLATLTLWAVATHLANETWTSPRLLLDSPAPGSGKTTTLDHLQRLTYKAVQAASLSSPSLLARLLEKEPRTVLVDEVDRTLDPKNEGSKELLAVLNSGYRRGASRPVLVQRKDENGVTEWQPVEMSTYGPVALAGNSPNLPDDTRSRCITVLLLPDLDGTVADSDWQHIEEDALALQAHITAWADLVRGQVEADQINYTNETYTDPATDEQRTLAGLRGRNRERWAPLLKVARAAGGEWPDRAKRLILNDLDQQSDDREAGLTRVPRHVQLLRDIATGWPTDDTTGAPQPFTPTADLLRRISWQAPDYWGSTADRGELTAQGLGRMLAHKFSIRSQRVTTGDRERGYYLTDFYQAFSSFGVNQPGANSSG</sequence>
<evidence type="ECO:0000313" key="2">
    <source>
        <dbReference type="EMBL" id="TVS26411.1"/>
    </source>
</evidence>
<reference evidence="2 3" key="1">
    <citation type="submission" date="2018-12" db="EMBL/GenBank/DDBJ databases">
        <title>Corynebacterium sanguinis sp. nov., a clinically-associated and environmental corynebacterium.</title>
        <authorList>
            <person name="Gonzales-Siles L."/>
            <person name="Jaen-Luchoro D."/>
            <person name="Cardew S."/>
            <person name="Inganas E."/>
            <person name="Ohlen M."/>
            <person name="Jensie-Markopolous S."/>
            <person name="Pinyeiro-Iglesias B."/>
            <person name="Molin K."/>
            <person name="Skovbjerg S."/>
            <person name="Svensson-Stadler L."/>
            <person name="Funke G."/>
            <person name="Moore E.R.B."/>
        </authorList>
    </citation>
    <scope>NUCLEOTIDE SEQUENCE [LARGE SCALE GENOMIC DNA]</scope>
    <source>
        <strain evidence="2 3">58734</strain>
    </source>
</reference>
<evidence type="ECO:0000313" key="3">
    <source>
        <dbReference type="Proteomes" id="UP000336646"/>
    </source>
</evidence>
<dbReference type="Proteomes" id="UP000336646">
    <property type="component" value="Unassembled WGS sequence"/>
</dbReference>
<dbReference type="Pfam" id="PF12307">
    <property type="entry name" value="DUF3631"/>
    <property type="match status" value="1"/>
</dbReference>
<protein>
    <submittedName>
        <fullName evidence="2">DUF3631 domain-containing protein</fullName>
    </submittedName>
</protein>
<evidence type="ECO:0000259" key="1">
    <source>
        <dbReference type="Pfam" id="PF12307"/>
    </source>
</evidence>
<proteinExistence type="predicted"/>
<dbReference type="EMBL" id="RXIR01000030">
    <property type="protein sequence ID" value="TVS26411.1"/>
    <property type="molecule type" value="Genomic_DNA"/>
</dbReference>
<organism evidence="2 3">
    <name type="scientific">Corynebacterium sanguinis</name>
    <dbReference type="NCBI Taxonomy" id="2594913"/>
    <lineage>
        <taxon>Bacteria</taxon>
        <taxon>Bacillati</taxon>
        <taxon>Actinomycetota</taxon>
        <taxon>Actinomycetes</taxon>
        <taxon>Mycobacteriales</taxon>
        <taxon>Corynebacteriaceae</taxon>
        <taxon>Corynebacterium</taxon>
    </lineage>
</organism>
<comment type="caution">
    <text evidence="2">The sequence shown here is derived from an EMBL/GenBank/DDBJ whole genome shotgun (WGS) entry which is preliminary data.</text>
</comment>
<dbReference type="AlphaFoldDB" id="A0A6C1TYF0"/>
<dbReference type="OrthoDB" id="3261135at2"/>
<dbReference type="InterPro" id="IPR022081">
    <property type="entry name" value="DUF3631"/>
</dbReference>
<gene>
    <name evidence="2" type="ORF">EKI59_10555</name>
</gene>